<reference evidence="4 5" key="1">
    <citation type="submission" date="2020-12" db="EMBL/GenBank/DDBJ databases">
        <title>FDA dAtabase for Regulatory Grade micrObial Sequences (FDA-ARGOS): Supporting development and validation of Infectious Disease Dx tests.</title>
        <authorList>
            <person name="Sproer C."/>
            <person name="Gronow S."/>
            <person name="Severitt S."/>
            <person name="Schroder I."/>
            <person name="Tallon L."/>
            <person name="Sadzewicz L."/>
            <person name="Zhao X."/>
            <person name="Boylan J."/>
            <person name="Ott S."/>
            <person name="Bowen H."/>
            <person name="Vavikolanu K."/>
            <person name="Mehta A."/>
            <person name="Aluvathingal J."/>
            <person name="Nadendla S."/>
            <person name="Lowell S."/>
            <person name="Myers T."/>
            <person name="Yan Y."/>
            <person name="Sichtig H."/>
        </authorList>
    </citation>
    <scope>NUCLEOTIDE SEQUENCE [LARGE SCALE GENOMIC DNA]</scope>
    <source>
        <strain evidence="4 5">FDAARGOS_1053</strain>
    </source>
</reference>
<feature type="region of interest" description="Disordered" evidence="1">
    <location>
        <begin position="407"/>
        <end position="432"/>
    </location>
</feature>
<sequence>MRRALATALCAALLCFPSLSTPARAALPAPVAPSREVVAEQWVNPMLRVGDTGAVKLTQLTTTGGTVVGTVETATDVEQVQIFTAPPVGDLPSAFNLLGLNPEAYPLAGPIFAPGDFSFTYDELGLTTPGIHAVLVRAGEETTRFLVFIPSDSTATAQAGTLIWPLAADIPLVPGETGTAPERPELLLANEGFTAEIEPGGRLDQLVDLYPGGHTCLAIDPQLIDTVSRMAGGYTVTATRVSSVEPTVRLRERWTAKKEVTSTPGRGAEAAQRFLDKVDAVSHGACVIPLPWAGADLSAALKAGVLPEALDSSVLEEELNTPIAKNLIIPSSGYVTPEVAAALPAGTGAITGDALSAQLAIVGEHPLTVGYSDPLTRFDYRLDTPAARRASAVAAVQFTRAQASAQANAQARNATPEQAADQADQAHTPPIILPPRLWSAEDAAAISRAAGPSAQLHVAPYTPGQPLVDPTALTDVEVTNAAQQQRYVGDLNNLMVEDPNIALSPEEFTAPVRTSIAESLSLYKRRALDLYERTTEETRRKLDKNRDLIQALRASVRLMPPGNVYTRTSNSSPVVIVAQNGLPLPVEATIQAESSEARVTPPGALKIPAQGSITTQVTADVPRAQETASMRLWLANDTGAPISDPVSLTVQTKGSNWWAWLIAGLLVVFFVVRLALRRKH</sequence>
<keyword evidence="2" id="KW-0472">Membrane</keyword>
<dbReference type="EMBL" id="CP066007">
    <property type="protein sequence ID" value="QQB46871.1"/>
    <property type="molecule type" value="Genomic_DNA"/>
</dbReference>
<evidence type="ECO:0000256" key="2">
    <source>
        <dbReference type="SAM" id="Phobius"/>
    </source>
</evidence>
<proteinExistence type="predicted"/>
<organism evidence="4 5">
    <name type="scientific">Corynebacterium glucuronolyticum</name>
    <dbReference type="NCBI Taxonomy" id="39791"/>
    <lineage>
        <taxon>Bacteria</taxon>
        <taxon>Bacillati</taxon>
        <taxon>Actinomycetota</taxon>
        <taxon>Actinomycetes</taxon>
        <taxon>Mycobacteriales</taxon>
        <taxon>Corynebacteriaceae</taxon>
        <taxon>Corynebacterium</taxon>
    </lineage>
</organism>
<name>A0A7T4EGD0_9CORY</name>
<accession>A0A7T4EGD0</accession>
<dbReference type="Proteomes" id="UP000596145">
    <property type="component" value="Chromosome"/>
</dbReference>
<evidence type="ECO:0000313" key="4">
    <source>
        <dbReference type="EMBL" id="QQB46871.1"/>
    </source>
</evidence>
<dbReference type="RefSeq" id="WP_084037281.1">
    <property type="nucleotide sequence ID" value="NZ_CP066007.1"/>
</dbReference>
<evidence type="ECO:0008006" key="6">
    <source>
        <dbReference type="Google" id="ProtNLM"/>
    </source>
</evidence>
<keyword evidence="2" id="KW-1133">Transmembrane helix</keyword>
<dbReference type="AlphaFoldDB" id="A0A7T4EGD0"/>
<evidence type="ECO:0000256" key="1">
    <source>
        <dbReference type="SAM" id="MobiDB-lite"/>
    </source>
</evidence>
<protein>
    <recommendedName>
        <fullName evidence="6">Glycoprotein</fullName>
    </recommendedName>
</protein>
<keyword evidence="3" id="KW-0732">Signal</keyword>
<dbReference type="GeneID" id="92761359"/>
<feature type="signal peptide" evidence="3">
    <location>
        <begin position="1"/>
        <end position="25"/>
    </location>
</feature>
<evidence type="ECO:0000256" key="3">
    <source>
        <dbReference type="SAM" id="SignalP"/>
    </source>
</evidence>
<dbReference type="OrthoDB" id="3797035at2"/>
<gene>
    <name evidence="4" type="ORF">I6I10_02790</name>
</gene>
<feature type="transmembrane region" description="Helical" evidence="2">
    <location>
        <begin position="657"/>
        <end position="676"/>
    </location>
</feature>
<keyword evidence="2" id="KW-0812">Transmembrane</keyword>
<feature type="chain" id="PRO_5034442459" description="Glycoprotein" evidence="3">
    <location>
        <begin position="26"/>
        <end position="680"/>
    </location>
</feature>
<evidence type="ECO:0000313" key="5">
    <source>
        <dbReference type="Proteomes" id="UP000596145"/>
    </source>
</evidence>